<feature type="transmembrane region" description="Helical" evidence="7">
    <location>
        <begin position="6"/>
        <end position="23"/>
    </location>
</feature>
<dbReference type="Gene3D" id="1.10.287.3510">
    <property type="match status" value="1"/>
</dbReference>
<dbReference type="Pfam" id="PF00420">
    <property type="entry name" value="Oxidored_q2"/>
    <property type="match status" value="1"/>
</dbReference>
<dbReference type="RefSeq" id="WP_148690105.1">
    <property type="nucleotide sequence ID" value="NZ_LT671858.1"/>
</dbReference>
<keyword evidence="3" id="KW-0813">Transport</keyword>
<dbReference type="NCBIfam" id="NF004320">
    <property type="entry name" value="PRK05715.1-2"/>
    <property type="match status" value="1"/>
</dbReference>
<evidence type="ECO:0000256" key="7">
    <source>
        <dbReference type="SAM" id="Phobius"/>
    </source>
</evidence>
<feature type="transmembrane region" description="Helical" evidence="7">
    <location>
        <begin position="30"/>
        <end position="52"/>
    </location>
</feature>
<feature type="transmembrane region" description="Helical" evidence="7">
    <location>
        <begin position="58"/>
        <end position="83"/>
    </location>
</feature>
<evidence type="ECO:0000313" key="8">
    <source>
        <dbReference type="EMBL" id="SIM82050.1"/>
    </source>
</evidence>
<dbReference type="GO" id="GO:0042773">
    <property type="term" value="P:ATP synthesis coupled electron transport"/>
    <property type="evidence" value="ECO:0007669"/>
    <property type="project" value="InterPro"/>
</dbReference>
<dbReference type="AlphaFoldDB" id="A0A1N5WBU6"/>
<sequence>MDQFIVQLISLALFTIGLYGIMVSKVGIKMLISVEILLNGAILSLVSAAIGTGKVDPLVMALFTIAIAAVESAVGISILVSIYRKFGKIDISLLKEIRW</sequence>
<keyword evidence="4 7" id="KW-0812">Transmembrane</keyword>
<name>A0A1N5WBU6_9ARCH</name>
<dbReference type="PANTHER" id="PTHR11434">
    <property type="entry name" value="NADH-UBIQUINONE OXIDOREDUCTASE SUBUNIT ND4L"/>
    <property type="match status" value="1"/>
</dbReference>
<evidence type="ECO:0000256" key="2">
    <source>
        <dbReference type="ARBA" id="ARBA00010519"/>
    </source>
</evidence>
<proteinExistence type="inferred from homology"/>
<dbReference type="HAMAP" id="MF_01456">
    <property type="entry name" value="NDH1_NuoK"/>
    <property type="match status" value="1"/>
</dbReference>
<evidence type="ECO:0000256" key="6">
    <source>
        <dbReference type="ARBA" id="ARBA00023136"/>
    </source>
</evidence>
<protein>
    <submittedName>
        <fullName evidence="8">NADH dehydrogenase subunit K</fullName>
    </submittedName>
</protein>
<dbReference type="GO" id="GO:0030964">
    <property type="term" value="C:NADH dehydrogenase complex"/>
    <property type="evidence" value="ECO:0007669"/>
    <property type="project" value="TreeGrafter"/>
</dbReference>
<evidence type="ECO:0000256" key="3">
    <source>
        <dbReference type="ARBA" id="ARBA00022448"/>
    </source>
</evidence>
<comment type="subcellular location">
    <subcellularLocation>
        <location evidence="1">Membrane</location>
        <topology evidence="1">Multi-pass membrane protein</topology>
    </subcellularLocation>
</comment>
<keyword evidence="6 7" id="KW-0472">Membrane</keyword>
<dbReference type="InterPro" id="IPR001133">
    <property type="entry name" value="NADH_UbQ_OxRdtase_chain4L/K"/>
</dbReference>
<dbReference type="EMBL" id="LT671858">
    <property type="protein sequence ID" value="SIM82050.1"/>
    <property type="molecule type" value="Genomic_DNA"/>
</dbReference>
<gene>
    <name evidence="8" type="ORF">CSP5_1729</name>
</gene>
<reference evidence="8 9" key="1">
    <citation type="submission" date="2016-04" db="EMBL/GenBank/DDBJ databases">
        <authorList>
            <person name="Evans L.H."/>
            <person name="Alamgir A."/>
            <person name="Owens N."/>
            <person name="Weber N.D."/>
            <person name="Virtaneva K."/>
            <person name="Barbian K."/>
            <person name="Babar A."/>
            <person name="Rosenke K."/>
        </authorList>
    </citation>
    <scope>NUCLEOTIDE SEQUENCE [LARGE SCALE GENOMIC DNA]</scope>
    <source>
        <strain evidence="9">S5(T) (JCM 30642 \VKM B-2941)</strain>
    </source>
</reference>
<dbReference type="GO" id="GO:0016651">
    <property type="term" value="F:oxidoreductase activity, acting on NAD(P)H"/>
    <property type="evidence" value="ECO:0007669"/>
    <property type="project" value="InterPro"/>
</dbReference>
<dbReference type="Proteomes" id="UP000195607">
    <property type="component" value="Chromosome I"/>
</dbReference>
<dbReference type="InterPro" id="IPR039428">
    <property type="entry name" value="NUOK/Mnh_C1-like"/>
</dbReference>
<accession>A0A1N5WBU6</accession>
<dbReference type="GeneID" id="41588971"/>
<comment type="similarity">
    <text evidence="2">Belongs to the complex I subunit 4L family.</text>
</comment>
<evidence type="ECO:0000256" key="1">
    <source>
        <dbReference type="ARBA" id="ARBA00004141"/>
    </source>
</evidence>
<evidence type="ECO:0000256" key="4">
    <source>
        <dbReference type="ARBA" id="ARBA00022692"/>
    </source>
</evidence>
<dbReference type="PANTHER" id="PTHR11434:SF16">
    <property type="entry name" value="NADH-UBIQUINONE OXIDOREDUCTASE CHAIN 4L"/>
    <property type="match status" value="1"/>
</dbReference>
<keyword evidence="5 7" id="KW-1133">Transmembrane helix</keyword>
<evidence type="ECO:0000256" key="5">
    <source>
        <dbReference type="ARBA" id="ARBA00022989"/>
    </source>
</evidence>
<organism evidence="8 9">
    <name type="scientific">Cuniculiplasma divulgatum</name>
    <dbReference type="NCBI Taxonomy" id="1673428"/>
    <lineage>
        <taxon>Archaea</taxon>
        <taxon>Methanobacteriati</taxon>
        <taxon>Thermoplasmatota</taxon>
        <taxon>Thermoplasmata</taxon>
        <taxon>Thermoplasmatales</taxon>
        <taxon>Cuniculiplasmataceae</taxon>
        <taxon>Cuniculiplasma</taxon>
    </lineage>
</organism>
<evidence type="ECO:0000313" key="9">
    <source>
        <dbReference type="Proteomes" id="UP000195607"/>
    </source>
</evidence>